<reference evidence="10 11" key="1">
    <citation type="journal article" date="2016" name="Nat. Commun.">
        <title>Thousands of microbial genomes shed light on interconnected biogeochemical processes in an aquifer system.</title>
        <authorList>
            <person name="Anantharaman K."/>
            <person name="Brown C.T."/>
            <person name="Hug L.A."/>
            <person name="Sharon I."/>
            <person name="Castelle C.J."/>
            <person name="Probst A.J."/>
            <person name="Thomas B.C."/>
            <person name="Singh A."/>
            <person name="Wilkins M.J."/>
            <person name="Karaoz U."/>
            <person name="Brodie E.L."/>
            <person name="Williams K.H."/>
            <person name="Hubbard S.S."/>
            <person name="Banfield J.F."/>
        </authorList>
    </citation>
    <scope>NUCLEOTIDE SEQUENCE [LARGE SCALE GENOMIC DNA]</scope>
</reference>
<dbReference type="InterPro" id="IPR025857">
    <property type="entry name" value="MacB_PCD"/>
</dbReference>
<dbReference type="InterPro" id="IPR050250">
    <property type="entry name" value="Macrolide_Exporter_MacB"/>
</dbReference>
<keyword evidence="2" id="KW-1003">Cell membrane</keyword>
<feature type="domain" description="MacB-like periplasmic core" evidence="9">
    <location>
        <begin position="23"/>
        <end position="249"/>
    </location>
</feature>
<dbReference type="PANTHER" id="PTHR30572">
    <property type="entry name" value="MEMBRANE COMPONENT OF TRANSPORTER-RELATED"/>
    <property type="match status" value="1"/>
</dbReference>
<evidence type="ECO:0008006" key="12">
    <source>
        <dbReference type="Google" id="ProtNLM"/>
    </source>
</evidence>
<proteinExistence type="inferred from homology"/>
<evidence type="ECO:0000256" key="3">
    <source>
        <dbReference type="ARBA" id="ARBA00022692"/>
    </source>
</evidence>
<evidence type="ECO:0000313" key="10">
    <source>
        <dbReference type="EMBL" id="OGZ56298.1"/>
    </source>
</evidence>
<evidence type="ECO:0000259" key="8">
    <source>
        <dbReference type="Pfam" id="PF02687"/>
    </source>
</evidence>
<comment type="caution">
    <text evidence="10">The sequence shown here is derived from an EMBL/GenBank/DDBJ whole genome shotgun (WGS) entry which is preliminary data.</text>
</comment>
<organism evidence="10 11">
    <name type="scientific">Candidatus Ryanbacteria bacterium RIFCSPLOWO2_02_FULL_47_14</name>
    <dbReference type="NCBI Taxonomy" id="1802129"/>
    <lineage>
        <taxon>Bacteria</taxon>
        <taxon>Candidatus Ryaniibacteriota</taxon>
    </lineage>
</organism>
<evidence type="ECO:0000256" key="4">
    <source>
        <dbReference type="ARBA" id="ARBA00022989"/>
    </source>
</evidence>
<dbReference type="AlphaFoldDB" id="A0A1G2H2U1"/>
<evidence type="ECO:0000256" key="5">
    <source>
        <dbReference type="ARBA" id="ARBA00023136"/>
    </source>
</evidence>
<evidence type="ECO:0000256" key="6">
    <source>
        <dbReference type="ARBA" id="ARBA00038076"/>
    </source>
</evidence>
<comment type="subcellular location">
    <subcellularLocation>
        <location evidence="1">Cell membrane</location>
        <topology evidence="1">Multi-pass membrane protein</topology>
    </subcellularLocation>
</comment>
<dbReference type="Proteomes" id="UP000177954">
    <property type="component" value="Unassembled WGS sequence"/>
</dbReference>
<dbReference type="Pfam" id="PF12704">
    <property type="entry name" value="MacB_PCD"/>
    <property type="match status" value="1"/>
</dbReference>
<name>A0A1G2H2U1_9BACT</name>
<evidence type="ECO:0000313" key="11">
    <source>
        <dbReference type="Proteomes" id="UP000177954"/>
    </source>
</evidence>
<feature type="transmembrane region" description="Helical" evidence="7">
    <location>
        <begin position="280"/>
        <end position="311"/>
    </location>
</feature>
<feature type="transmembrane region" description="Helical" evidence="7">
    <location>
        <begin position="377"/>
        <end position="399"/>
    </location>
</feature>
<dbReference type="EMBL" id="MHNZ01000020">
    <property type="protein sequence ID" value="OGZ56298.1"/>
    <property type="molecule type" value="Genomic_DNA"/>
</dbReference>
<gene>
    <name evidence="10" type="ORF">A3J04_04340</name>
</gene>
<feature type="transmembrane region" description="Helical" evidence="7">
    <location>
        <begin position="24"/>
        <end position="44"/>
    </location>
</feature>
<dbReference type="PANTHER" id="PTHR30572:SF4">
    <property type="entry name" value="ABC TRANSPORTER PERMEASE YTRF"/>
    <property type="match status" value="1"/>
</dbReference>
<comment type="similarity">
    <text evidence="6">Belongs to the ABC-4 integral membrane protein family.</text>
</comment>
<evidence type="ECO:0000256" key="7">
    <source>
        <dbReference type="SAM" id="Phobius"/>
    </source>
</evidence>
<dbReference type="InterPro" id="IPR003838">
    <property type="entry name" value="ABC3_permease_C"/>
</dbReference>
<keyword evidence="5 7" id="KW-0472">Membrane</keyword>
<feature type="domain" description="ABC3 transporter permease C-terminal" evidence="8">
    <location>
        <begin position="290"/>
        <end position="409"/>
    </location>
</feature>
<dbReference type="GO" id="GO:0022857">
    <property type="term" value="F:transmembrane transporter activity"/>
    <property type="evidence" value="ECO:0007669"/>
    <property type="project" value="TreeGrafter"/>
</dbReference>
<keyword evidence="3 7" id="KW-0812">Transmembrane</keyword>
<protein>
    <recommendedName>
        <fullName evidence="12">Multidrug ABC transporter substrate-binding protein</fullName>
    </recommendedName>
</protein>
<keyword evidence="4 7" id="KW-1133">Transmembrane helix</keyword>
<feature type="transmembrane region" description="Helical" evidence="7">
    <location>
        <begin position="339"/>
        <end position="365"/>
    </location>
</feature>
<sequence length="416" mass="44742">MALALRHTLVTSLNALATHKSRSALTILGIVIGITAIIVVTSVGETAEDIIVGELGGLGADTIVVRPGKEPKGPTDIAEVLLSDSLKQRELAALMKKSNVPHLADAAPEVLVTGSVSYGGETFRPVILGFTADFMVKTLKLRVASGVAFDERDIATRAPVAIIGSRVALELFGGEDPVGKNIDIKGRKFRVVGVFEKRGQVVFFDIDELVLVPYTTAQAFLVGTKHFNQIVVRAESPGLVDRTVFDIQQTLRALHDIDDPTKDDFSVQTQQGLVSQVRTIIGVFTIFLSFTVAIALIVGGIGIMNIMLVSVTERTREIGLRKALGATDRDIMRQFLVEAVFLTAIGGIIGVVLGFIISVAVSFFLSRSIGLPWEFHFSLSASLLGIIISSIVGLVFGIYPAYKASRRSPIEALRYE</sequence>
<evidence type="ECO:0000256" key="2">
    <source>
        <dbReference type="ARBA" id="ARBA00022475"/>
    </source>
</evidence>
<evidence type="ECO:0000259" key="9">
    <source>
        <dbReference type="Pfam" id="PF12704"/>
    </source>
</evidence>
<dbReference type="GO" id="GO:0005886">
    <property type="term" value="C:plasma membrane"/>
    <property type="evidence" value="ECO:0007669"/>
    <property type="project" value="UniProtKB-SubCell"/>
</dbReference>
<dbReference type="STRING" id="1802129.A3J04_04340"/>
<evidence type="ECO:0000256" key="1">
    <source>
        <dbReference type="ARBA" id="ARBA00004651"/>
    </source>
</evidence>
<accession>A0A1G2H2U1</accession>
<dbReference type="Pfam" id="PF02687">
    <property type="entry name" value="FtsX"/>
    <property type="match status" value="1"/>
</dbReference>